<feature type="domain" description="SpoVT-AbrB" evidence="1">
    <location>
        <begin position="6"/>
        <end position="49"/>
    </location>
</feature>
<dbReference type="Proteomes" id="UP000501891">
    <property type="component" value="Chromosome"/>
</dbReference>
<keyword evidence="3" id="KW-1185">Reference proteome</keyword>
<sequence>MQVQVARWGNSLGVRVPRDIASAVGLAEGSRVDMVVEDGRIVISTPKPRYALADLLAGMTPEAMGDAFDWGDDQGRESVE</sequence>
<protein>
    <submittedName>
        <fullName evidence="2">AbrB/MazE/SpoVT family DNA-binding domain-containing protein</fullName>
    </submittedName>
</protein>
<keyword evidence="2" id="KW-0238">DNA-binding</keyword>
<dbReference type="KEGG" id="acru:HHL28_03690"/>
<dbReference type="SMART" id="SM00966">
    <property type="entry name" value="SpoVT_AbrB"/>
    <property type="match status" value="1"/>
</dbReference>
<evidence type="ECO:0000259" key="1">
    <source>
        <dbReference type="SMART" id="SM00966"/>
    </source>
</evidence>
<dbReference type="SUPFAM" id="SSF89447">
    <property type="entry name" value="AbrB/MazE/MraZ-like"/>
    <property type="match status" value="1"/>
</dbReference>
<organism evidence="2 3">
    <name type="scientific">Aerophototrophica crusticola</name>
    <dbReference type="NCBI Taxonomy" id="1709002"/>
    <lineage>
        <taxon>Bacteria</taxon>
        <taxon>Pseudomonadati</taxon>
        <taxon>Pseudomonadota</taxon>
        <taxon>Alphaproteobacteria</taxon>
        <taxon>Rhodospirillales</taxon>
        <taxon>Rhodospirillaceae</taxon>
        <taxon>Aerophototrophica</taxon>
    </lineage>
</organism>
<dbReference type="Gene3D" id="2.10.260.10">
    <property type="match status" value="1"/>
</dbReference>
<dbReference type="AlphaFoldDB" id="A0A858RCW6"/>
<evidence type="ECO:0000313" key="3">
    <source>
        <dbReference type="Proteomes" id="UP000501891"/>
    </source>
</evidence>
<dbReference type="InterPro" id="IPR039052">
    <property type="entry name" value="Antitox_PemI-like"/>
</dbReference>
<accession>A0A858RCW6</accession>
<dbReference type="PANTHER" id="PTHR40516">
    <property type="entry name" value="ANTITOXIN CHPS-RELATED"/>
    <property type="match status" value="1"/>
</dbReference>
<dbReference type="InterPro" id="IPR007159">
    <property type="entry name" value="SpoVT-AbrB_dom"/>
</dbReference>
<dbReference type="GO" id="GO:0003677">
    <property type="term" value="F:DNA binding"/>
    <property type="evidence" value="ECO:0007669"/>
    <property type="project" value="UniProtKB-KW"/>
</dbReference>
<dbReference type="EMBL" id="CP051775">
    <property type="protein sequence ID" value="QJE74766.1"/>
    <property type="molecule type" value="Genomic_DNA"/>
</dbReference>
<name>A0A858RCW6_9PROT</name>
<reference evidence="2" key="1">
    <citation type="submission" date="2020-04" db="EMBL/GenBank/DDBJ databases">
        <title>A desert anoxygenic phototrophic bacterium fixes CO2 using RubisCO under aerobic conditions.</title>
        <authorList>
            <person name="Tang K."/>
        </authorList>
    </citation>
    <scope>NUCLEOTIDE SEQUENCE [LARGE SCALE GENOMIC DNA]</scope>
    <source>
        <strain evidence="2">MIMtkB3</strain>
    </source>
</reference>
<dbReference type="PANTHER" id="PTHR40516:SF1">
    <property type="entry name" value="ANTITOXIN CHPS-RELATED"/>
    <property type="match status" value="1"/>
</dbReference>
<evidence type="ECO:0000313" key="2">
    <source>
        <dbReference type="EMBL" id="QJE74766.1"/>
    </source>
</evidence>
<proteinExistence type="predicted"/>
<dbReference type="GO" id="GO:0097351">
    <property type="term" value="F:toxin sequestering activity"/>
    <property type="evidence" value="ECO:0007669"/>
    <property type="project" value="InterPro"/>
</dbReference>
<gene>
    <name evidence="2" type="ORF">HHL28_03690</name>
</gene>
<dbReference type="Pfam" id="PF04014">
    <property type="entry name" value="MazE_antitoxin"/>
    <property type="match status" value="1"/>
</dbReference>
<dbReference type="InterPro" id="IPR037914">
    <property type="entry name" value="SpoVT-AbrB_sf"/>
</dbReference>